<sequence>MLTCWFFVIIKIVLLVKLKNMETANFLSAILGLFLVFIPLSLLMNPKKIKTLFSAMENDVTAYTCGVVSFVLGSATVLLNNVWAYDWRTLITIFGWILIIRGLVLMFWQEGALMFIRKIKDKERLSYALLAAVFLGLILVYFGFVGK</sequence>
<name>A0A1G2JC30_9BACT</name>
<evidence type="ECO:0000313" key="2">
    <source>
        <dbReference type="EMBL" id="OGZ84644.1"/>
    </source>
</evidence>
<feature type="transmembrane region" description="Helical" evidence="1">
    <location>
        <begin position="85"/>
        <end position="104"/>
    </location>
</feature>
<keyword evidence="1" id="KW-0812">Transmembrane</keyword>
<accession>A0A1G2JC30</accession>
<dbReference type="EMBL" id="MHPP01000014">
    <property type="protein sequence ID" value="OGZ84644.1"/>
    <property type="molecule type" value="Genomic_DNA"/>
</dbReference>
<organism evidence="2 3">
    <name type="scientific">Candidatus Staskawiczbacteria bacterium RIFOXYC1_FULL_38_18</name>
    <dbReference type="NCBI Taxonomy" id="1802229"/>
    <lineage>
        <taxon>Bacteria</taxon>
        <taxon>Candidatus Staskawicziibacteriota</taxon>
    </lineage>
</organism>
<feature type="transmembrane region" description="Helical" evidence="1">
    <location>
        <begin position="25"/>
        <end position="44"/>
    </location>
</feature>
<evidence type="ECO:0000256" key="1">
    <source>
        <dbReference type="SAM" id="Phobius"/>
    </source>
</evidence>
<reference evidence="2 3" key="1">
    <citation type="journal article" date="2016" name="Nat. Commun.">
        <title>Thousands of microbial genomes shed light on interconnected biogeochemical processes in an aquifer system.</title>
        <authorList>
            <person name="Anantharaman K."/>
            <person name="Brown C.T."/>
            <person name="Hug L.A."/>
            <person name="Sharon I."/>
            <person name="Castelle C.J."/>
            <person name="Probst A.J."/>
            <person name="Thomas B.C."/>
            <person name="Singh A."/>
            <person name="Wilkins M.J."/>
            <person name="Karaoz U."/>
            <person name="Brodie E.L."/>
            <person name="Williams K.H."/>
            <person name="Hubbard S.S."/>
            <person name="Banfield J.F."/>
        </authorList>
    </citation>
    <scope>NUCLEOTIDE SEQUENCE [LARGE SCALE GENOMIC DNA]</scope>
</reference>
<comment type="caution">
    <text evidence="2">The sequence shown here is derived from an EMBL/GenBank/DDBJ whole genome shotgun (WGS) entry which is preliminary data.</text>
</comment>
<keyword evidence="1" id="KW-0472">Membrane</keyword>
<dbReference type="STRING" id="1802229.A2401_01185"/>
<keyword evidence="1" id="KW-1133">Transmembrane helix</keyword>
<feature type="transmembrane region" description="Helical" evidence="1">
    <location>
        <begin position="60"/>
        <end position="79"/>
    </location>
</feature>
<protein>
    <submittedName>
        <fullName evidence="2">Uncharacterized protein</fullName>
    </submittedName>
</protein>
<feature type="transmembrane region" description="Helical" evidence="1">
    <location>
        <begin position="125"/>
        <end position="144"/>
    </location>
</feature>
<gene>
    <name evidence="2" type="ORF">A2401_01185</name>
</gene>
<dbReference type="Proteomes" id="UP000177751">
    <property type="component" value="Unassembled WGS sequence"/>
</dbReference>
<dbReference type="AlphaFoldDB" id="A0A1G2JC30"/>
<evidence type="ECO:0000313" key="3">
    <source>
        <dbReference type="Proteomes" id="UP000177751"/>
    </source>
</evidence>
<proteinExistence type="predicted"/>